<protein>
    <submittedName>
        <fullName evidence="2">(apollo) hypothetical protein</fullName>
    </submittedName>
</protein>
<organism evidence="2 3">
    <name type="scientific">Parnassius apollo</name>
    <name type="common">Apollo butterfly</name>
    <name type="synonym">Papilio apollo</name>
    <dbReference type="NCBI Taxonomy" id="110799"/>
    <lineage>
        <taxon>Eukaryota</taxon>
        <taxon>Metazoa</taxon>
        <taxon>Ecdysozoa</taxon>
        <taxon>Arthropoda</taxon>
        <taxon>Hexapoda</taxon>
        <taxon>Insecta</taxon>
        <taxon>Pterygota</taxon>
        <taxon>Neoptera</taxon>
        <taxon>Endopterygota</taxon>
        <taxon>Lepidoptera</taxon>
        <taxon>Glossata</taxon>
        <taxon>Ditrysia</taxon>
        <taxon>Papilionoidea</taxon>
        <taxon>Papilionidae</taxon>
        <taxon>Parnassiinae</taxon>
        <taxon>Parnassini</taxon>
        <taxon>Parnassius</taxon>
        <taxon>Parnassius</taxon>
    </lineage>
</organism>
<dbReference type="Proteomes" id="UP000691718">
    <property type="component" value="Unassembled WGS sequence"/>
</dbReference>
<accession>A0A8S3W293</accession>
<dbReference type="Pfam" id="PF13843">
    <property type="entry name" value="DDE_Tnp_1_7"/>
    <property type="match status" value="1"/>
</dbReference>
<evidence type="ECO:0000313" key="2">
    <source>
        <dbReference type="EMBL" id="CAG4936673.1"/>
    </source>
</evidence>
<dbReference type="AlphaFoldDB" id="A0A8S3W293"/>
<dbReference type="PANTHER" id="PTHR46599:SF3">
    <property type="entry name" value="PIGGYBAC TRANSPOSABLE ELEMENT-DERIVED PROTEIN 4"/>
    <property type="match status" value="1"/>
</dbReference>
<proteinExistence type="predicted"/>
<name>A0A8S3W293_PARAO</name>
<keyword evidence="3" id="KW-1185">Reference proteome</keyword>
<reference evidence="2" key="1">
    <citation type="submission" date="2021-04" db="EMBL/GenBank/DDBJ databases">
        <authorList>
            <person name="Tunstrom K."/>
        </authorList>
    </citation>
    <scope>NUCLEOTIDE SEQUENCE</scope>
</reference>
<feature type="domain" description="PiggyBac transposable element-derived protein" evidence="1">
    <location>
        <begin position="46"/>
        <end position="194"/>
    </location>
</feature>
<dbReference type="OrthoDB" id="5876240at2759"/>
<gene>
    <name evidence="2" type="ORF">PAPOLLO_LOCUS1250</name>
</gene>
<evidence type="ECO:0000259" key="1">
    <source>
        <dbReference type="Pfam" id="PF13843"/>
    </source>
</evidence>
<dbReference type="EMBL" id="CAJQZP010000080">
    <property type="protein sequence ID" value="CAG4936673.1"/>
    <property type="molecule type" value="Genomic_DNA"/>
</dbReference>
<dbReference type="PANTHER" id="PTHR46599">
    <property type="entry name" value="PIGGYBAC TRANSPOSABLE ELEMENT-DERIVED PROTEIN 4"/>
    <property type="match status" value="1"/>
</dbReference>
<evidence type="ECO:0000313" key="3">
    <source>
        <dbReference type="Proteomes" id="UP000691718"/>
    </source>
</evidence>
<comment type="caution">
    <text evidence="2">The sequence shown here is derived from an EMBL/GenBank/DDBJ whole genome shotgun (WGS) entry which is preliminary data.</text>
</comment>
<sequence length="200" mass="23516">MLHYIVSATNKYAIEQIAKKPNASAGARNNQWVPMNFVEMKKFFEDDEENKSDRLHRIRKLMNDLNVSFWQYFTANEDICIDESMVPFRGRIIFSQYNKQKRHKYGVKLFKLSSVPGFTHKINVYAGKNDITNRTPTNVVMALCEDYVDTGHTWQTDNWYTSILDKQTHLIGTVRKNRRVLPQKVISTKLKRGHYYAEES</sequence>
<dbReference type="InterPro" id="IPR029526">
    <property type="entry name" value="PGBD"/>
</dbReference>